<organism evidence="4">
    <name type="scientific">uncultured Rubrobacteraceae bacterium</name>
    <dbReference type="NCBI Taxonomy" id="349277"/>
    <lineage>
        <taxon>Bacteria</taxon>
        <taxon>Bacillati</taxon>
        <taxon>Actinomycetota</taxon>
        <taxon>Rubrobacteria</taxon>
        <taxon>Rubrobacterales</taxon>
        <taxon>Rubrobacteraceae</taxon>
        <taxon>environmental samples</taxon>
    </lineage>
</organism>
<dbReference type="GO" id="GO:0006396">
    <property type="term" value="P:RNA processing"/>
    <property type="evidence" value="ECO:0007669"/>
    <property type="project" value="InterPro"/>
</dbReference>
<proteinExistence type="predicted"/>
<dbReference type="GO" id="GO:0008173">
    <property type="term" value="F:RNA methyltransferase activity"/>
    <property type="evidence" value="ECO:0007669"/>
    <property type="project" value="InterPro"/>
</dbReference>
<name>A0A6J4PQ59_9ACTN</name>
<dbReference type="InterPro" id="IPR029026">
    <property type="entry name" value="tRNA_m1G_MTases_N"/>
</dbReference>
<accession>A0A6J4PQ59</accession>
<keyword evidence="2" id="KW-0808">Transferase</keyword>
<gene>
    <name evidence="4" type="ORF">AVDCRST_MAG01-01-2234</name>
</gene>
<sequence>AVFGERVVVVVGAEGSGLPEEVVEACGARVSVPSRAASLNAAVAASILLYQAYMRVLG</sequence>
<dbReference type="Pfam" id="PF00588">
    <property type="entry name" value="SpoU_methylase"/>
    <property type="match status" value="1"/>
</dbReference>
<dbReference type="GO" id="GO:0032259">
    <property type="term" value="P:methylation"/>
    <property type="evidence" value="ECO:0007669"/>
    <property type="project" value="UniProtKB-KW"/>
</dbReference>
<feature type="non-terminal residue" evidence="4">
    <location>
        <position position="1"/>
    </location>
</feature>
<reference evidence="4" key="1">
    <citation type="submission" date="2020-02" db="EMBL/GenBank/DDBJ databases">
        <authorList>
            <person name="Meier V. D."/>
        </authorList>
    </citation>
    <scope>NUCLEOTIDE SEQUENCE</scope>
    <source>
        <strain evidence="4">AVDCRST_MAG01</strain>
    </source>
</reference>
<evidence type="ECO:0000313" key="4">
    <source>
        <dbReference type="EMBL" id="CAA9420521.1"/>
    </source>
</evidence>
<evidence type="ECO:0000256" key="1">
    <source>
        <dbReference type="ARBA" id="ARBA00022603"/>
    </source>
</evidence>
<feature type="domain" description="tRNA/rRNA methyltransferase SpoU type" evidence="3">
    <location>
        <begin position="4"/>
        <end position="50"/>
    </location>
</feature>
<evidence type="ECO:0000259" key="3">
    <source>
        <dbReference type="Pfam" id="PF00588"/>
    </source>
</evidence>
<dbReference type="Gene3D" id="3.40.1280.10">
    <property type="match status" value="1"/>
</dbReference>
<evidence type="ECO:0000256" key="2">
    <source>
        <dbReference type="ARBA" id="ARBA00022679"/>
    </source>
</evidence>
<dbReference type="InterPro" id="IPR029028">
    <property type="entry name" value="Alpha/beta_knot_MTases"/>
</dbReference>
<dbReference type="SUPFAM" id="SSF75217">
    <property type="entry name" value="alpha/beta knot"/>
    <property type="match status" value="1"/>
</dbReference>
<dbReference type="AlphaFoldDB" id="A0A6J4PQ59"/>
<dbReference type="GO" id="GO:0003723">
    <property type="term" value="F:RNA binding"/>
    <property type="evidence" value="ECO:0007669"/>
    <property type="project" value="InterPro"/>
</dbReference>
<dbReference type="EMBL" id="CADCUW010000313">
    <property type="protein sequence ID" value="CAA9420521.1"/>
    <property type="molecule type" value="Genomic_DNA"/>
</dbReference>
<protein>
    <recommendedName>
        <fullName evidence="3">tRNA/rRNA methyltransferase SpoU type domain-containing protein</fullName>
    </recommendedName>
</protein>
<keyword evidence="1" id="KW-0489">Methyltransferase</keyword>
<dbReference type="InterPro" id="IPR001537">
    <property type="entry name" value="SpoU_MeTrfase"/>
</dbReference>